<keyword evidence="2" id="KW-0521">NADP</keyword>
<dbReference type="eggNOG" id="ENOG502RXEE">
    <property type="taxonomic scope" value="Eukaryota"/>
</dbReference>
<dbReference type="Pfam" id="PF13460">
    <property type="entry name" value="NAD_binding_10"/>
    <property type="match status" value="1"/>
</dbReference>
<evidence type="ECO:0000313" key="6">
    <source>
        <dbReference type="Proteomes" id="UP000014074"/>
    </source>
</evidence>
<evidence type="ECO:0000256" key="2">
    <source>
        <dbReference type="ARBA" id="ARBA00022857"/>
    </source>
</evidence>
<dbReference type="PANTHER" id="PTHR47706:SF4">
    <property type="entry name" value="NMRA-LIKE DOMAIN-CONTAINING PROTEIN"/>
    <property type="match status" value="1"/>
</dbReference>
<dbReference type="HOGENOM" id="CLU_044876_0_2_1"/>
<dbReference type="OrthoDB" id="10000533at2759"/>
<evidence type="ECO:0000256" key="3">
    <source>
        <dbReference type="ARBA" id="ARBA00023002"/>
    </source>
</evidence>
<name>R8BL63_PHAM7</name>
<keyword evidence="3" id="KW-0560">Oxidoreductase</keyword>
<evidence type="ECO:0000256" key="1">
    <source>
        <dbReference type="ARBA" id="ARBA00005725"/>
    </source>
</evidence>
<dbReference type="KEGG" id="tmn:UCRPA7_4360"/>
<organism evidence="5 6">
    <name type="scientific">Phaeoacremonium minimum (strain UCR-PA7)</name>
    <name type="common">Esca disease fungus</name>
    <name type="synonym">Togninia minima</name>
    <dbReference type="NCBI Taxonomy" id="1286976"/>
    <lineage>
        <taxon>Eukaryota</taxon>
        <taxon>Fungi</taxon>
        <taxon>Dikarya</taxon>
        <taxon>Ascomycota</taxon>
        <taxon>Pezizomycotina</taxon>
        <taxon>Sordariomycetes</taxon>
        <taxon>Sordariomycetidae</taxon>
        <taxon>Togniniales</taxon>
        <taxon>Togniniaceae</taxon>
        <taxon>Phaeoacremonium</taxon>
    </lineage>
</organism>
<dbReference type="Gene3D" id="3.40.50.720">
    <property type="entry name" value="NAD(P)-binding Rossmann-like Domain"/>
    <property type="match status" value="1"/>
</dbReference>
<dbReference type="GO" id="GO:0016491">
    <property type="term" value="F:oxidoreductase activity"/>
    <property type="evidence" value="ECO:0007669"/>
    <property type="project" value="UniProtKB-KW"/>
</dbReference>
<feature type="domain" description="NAD(P)-binding" evidence="4">
    <location>
        <begin position="8"/>
        <end position="101"/>
    </location>
</feature>
<dbReference type="SUPFAM" id="SSF51735">
    <property type="entry name" value="NAD(P)-binding Rossmann-fold domains"/>
    <property type="match status" value="1"/>
</dbReference>
<reference evidence="6" key="1">
    <citation type="journal article" date="2013" name="Genome Announc.">
        <title>Draft genome sequence of the ascomycete Phaeoacremonium aleophilum strain UCR-PA7, a causal agent of the esca disease complex in grapevines.</title>
        <authorList>
            <person name="Blanco-Ulate B."/>
            <person name="Rolshausen P."/>
            <person name="Cantu D."/>
        </authorList>
    </citation>
    <scope>NUCLEOTIDE SEQUENCE [LARGE SCALE GENOMIC DNA]</scope>
    <source>
        <strain evidence="6">UCR-PA7</strain>
    </source>
</reference>
<dbReference type="GeneID" id="19324804"/>
<gene>
    <name evidence="5" type="ORF">UCRPA7_4360</name>
</gene>
<proteinExistence type="inferred from homology"/>
<evidence type="ECO:0000259" key="4">
    <source>
        <dbReference type="Pfam" id="PF13460"/>
    </source>
</evidence>
<dbReference type="AlphaFoldDB" id="R8BL63"/>
<keyword evidence="6" id="KW-1185">Reference proteome</keyword>
<dbReference type="InterPro" id="IPR016040">
    <property type="entry name" value="NAD(P)-bd_dom"/>
</dbReference>
<dbReference type="PANTHER" id="PTHR47706">
    <property type="entry name" value="NMRA-LIKE FAMILY PROTEIN"/>
    <property type="match status" value="1"/>
</dbReference>
<sequence>MVKVAIAGANSGLALEVIEKLVEDRRHEVVALCRKDSANFPHHPNIHWTLTDYQNKDHLVTLFKDVEVVLNFIVVVNDPGNKVSKLLVDAAIEAGVKRFAPNIAIVVRRAIEYEKVWPEVGGISGERITPRQLKLLVEKIRGEPVQIDFVQESDLKAGLLMVEMPLIQHPSIPEAEREAWNKPGWIGILTAVAKGAWTVTDEWNQLLPDHEFTSIEDFIKQTWR</sequence>
<protein>
    <submittedName>
        <fullName evidence="5">Putative-like family protein</fullName>
    </submittedName>
</protein>
<dbReference type="EMBL" id="KB933104">
    <property type="protein sequence ID" value="EOO00146.1"/>
    <property type="molecule type" value="Genomic_DNA"/>
</dbReference>
<dbReference type="RefSeq" id="XP_007915101.1">
    <property type="nucleotide sequence ID" value="XM_007916910.1"/>
</dbReference>
<dbReference type="Proteomes" id="UP000014074">
    <property type="component" value="Unassembled WGS sequence"/>
</dbReference>
<comment type="similarity">
    <text evidence="1">Belongs to the NmrA-type oxidoreductase family. Isoflavone reductase subfamily.</text>
</comment>
<dbReference type="InterPro" id="IPR051609">
    <property type="entry name" value="NmrA/Isoflavone_reductase-like"/>
</dbReference>
<evidence type="ECO:0000313" key="5">
    <source>
        <dbReference type="EMBL" id="EOO00146.1"/>
    </source>
</evidence>
<dbReference type="InterPro" id="IPR036291">
    <property type="entry name" value="NAD(P)-bd_dom_sf"/>
</dbReference>
<accession>R8BL63</accession>